<dbReference type="EMBL" id="VYRZ01000001">
    <property type="protein sequence ID" value="KAA9089432.1"/>
    <property type="molecule type" value="Genomic_DNA"/>
</dbReference>
<keyword evidence="3" id="KW-1185">Reference proteome</keyword>
<feature type="transmembrane region" description="Helical" evidence="1">
    <location>
        <begin position="161"/>
        <end position="181"/>
    </location>
</feature>
<protein>
    <submittedName>
        <fullName evidence="2">Uncharacterized protein</fullName>
    </submittedName>
</protein>
<sequence>MVTYTPVGRDTLALRGRYGWPVAAGSLIATGGVLLTAATAIEVWVGVASSATAAVAFWSFFVVSTIAHVAAMFPLALGAGDGRGAAGSSVIGKVALLGFGAVLLTNQSTYLLRAYLLPEAAPLAPGGAAFLLSLGVAQSLLLVAGGFAIARARVLRGSARWAVLVLAAVALLLGVTITVSTDLDVVTTAYFASTISQIVAGILIARAAVSAQAK</sequence>
<feature type="transmembrane region" description="Helical" evidence="1">
    <location>
        <begin position="53"/>
        <end position="78"/>
    </location>
</feature>
<feature type="transmembrane region" description="Helical" evidence="1">
    <location>
        <begin position="18"/>
        <end position="41"/>
    </location>
</feature>
<gene>
    <name evidence="2" type="ORF">F6B42_02810</name>
</gene>
<dbReference type="Proteomes" id="UP000327039">
    <property type="component" value="Unassembled WGS sequence"/>
</dbReference>
<proteinExistence type="predicted"/>
<keyword evidence="1" id="KW-0812">Transmembrane</keyword>
<name>A0A5J5IXB2_9MICO</name>
<feature type="transmembrane region" description="Helical" evidence="1">
    <location>
        <begin position="128"/>
        <end position="149"/>
    </location>
</feature>
<organism evidence="2 3">
    <name type="scientific">Microbacterium radiodurans</name>
    <dbReference type="NCBI Taxonomy" id="661398"/>
    <lineage>
        <taxon>Bacteria</taxon>
        <taxon>Bacillati</taxon>
        <taxon>Actinomycetota</taxon>
        <taxon>Actinomycetes</taxon>
        <taxon>Micrococcales</taxon>
        <taxon>Microbacteriaceae</taxon>
        <taxon>Microbacterium</taxon>
    </lineage>
</organism>
<dbReference type="RefSeq" id="WP_150418064.1">
    <property type="nucleotide sequence ID" value="NZ_VYRZ01000001.1"/>
</dbReference>
<feature type="transmembrane region" description="Helical" evidence="1">
    <location>
        <begin position="187"/>
        <end position="209"/>
    </location>
</feature>
<keyword evidence="1" id="KW-1133">Transmembrane helix</keyword>
<keyword evidence="1" id="KW-0472">Membrane</keyword>
<reference evidence="3" key="1">
    <citation type="submission" date="2019-09" db="EMBL/GenBank/DDBJ databases">
        <title>Mumia zhuanghuii sp. nov. isolated from the intestinal contents of plateau pika (Ochotona curzoniae) in the Qinghai-Tibet plateau of China.</title>
        <authorList>
            <person name="Tian Z."/>
        </authorList>
    </citation>
    <scope>NUCLEOTIDE SEQUENCE [LARGE SCALE GENOMIC DNA]</scope>
    <source>
        <strain evidence="3">DSM 25564</strain>
    </source>
</reference>
<accession>A0A5J5IXB2</accession>
<evidence type="ECO:0000256" key="1">
    <source>
        <dbReference type="SAM" id="Phobius"/>
    </source>
</evidence>
<evidence type="ECO:0000313" key="3">
    <source>
        <dbReference type="Proteomes" id="UP000327039"/>
    </source>
</evidence>
<comment type="caution">
    <text evidence="2">The sequence shown here is derived from an EMBL/GenBank/DDBJ whole genome shotgun (WGS) entry which is preliminary data.</text>
</comment>
<dbReference type="AlphaFoldDB" id="A0A5J5IXB2"/>
<dbReference type="OrthoDB" id="5074284at2"/>
<feature type="transmembrane region" description="Helical" evidence="1">
    <location>
        <begin position="90"/>
        <end position="108"/>
    </location>
</feature>
<evidence type="ECO:0000313" key="2">
    <source>
        <dbReference type="EMBL" id="KAA9089432.1"/>
    </source>
</evidence>